<dbReference type="RefSeq" id="WP_057916046.1">
    <property type="nucleotide sequence ID" value="NZ_CP011129.1"/>
</dbReference>
<proteinExistence type="predicted"/>
<evidence type="ECO:0000313" key="3">
    <source>
        <dbReference type="EMBL" id="ALN78167.1"/>
    </source>
</evidence>
<organism evidence="3 4">
    <name type="scientific">Lysobacter antibioticus</name>
    <dbReference type="NCBI Taxonomy" id="84531"/>
    <lineage>
        <taxon>Bacteria</taxon>
        <taxon>Pseudomonadati</taxon>
        <taxon>Pseudomonadota</taxon>
        <taxon>Gammaproteobacteria</taxon>
        <taxon>Lysobacterales</taxon>
        <taxon>Lysobacteraceae</taxon>
        <taxon>Lysobacter</taxon>
    </lineage>
</organism>
<accession>A0A0S2F3R3</accession>
<feature type="transmembrane region" description="Helical" evidence="1">
    <location>
        <begin position="129"/>
        <end position="147"/>
    </location>
</feature>
<dbReference type="eggNOG" id="COG1266">
    <property type="taxonomic scope" value="Bacteria"/>
</dbReference>
<dbReference type="STRING" id="84531.LA76x_0005"/>
<feature type="transmembrane region" description="Helical" evidence="1">
    <location>
        <begin position="7"/>
        <end position="28"/>
    </location>
</feature>
<feature type="transmembrane region" description="Helical" evidence="1">
    <location>
        <begin position="159"/>
        <end position="179"/>
    </location>
</feature>
<feature type="transmembrane region" description="Helical" evidence="1">
    <location>
        <begin position="218"/>
        <end position="237"/>
    </location>
</feature>
<evidence type="ECO:0000313" key="4">
    <source>
        <dbReference type="Proteomes" id="UP000060787"/>
    </source>
</evidence>
<evidence type="ECO:0000259" key="2">
    <source>
        <dbReference type="Pfam" id="PF02517"/>
    </source>
</evidence>
<evidence type="ECO:0000256" key="1">
    <source>
        <dbReference type="SAM" id="Phobius"/>
    </source>
</evidence>
<dbReference type="PATRIC" id="fig|84531.8.peg.7"/>
<reference evidence="3 4" key="1">
    <citation type="journal article" date="2015" name="BMC Genomics">
        <title>Comparative genomics and metabolic profiling of the genus Lysobacter.</title>
        <authorList>
            <person name="de Bruijn I."/>
            <person name="Cheng X."/>
            <person name="de Jager V."/>
            <person name="Exposito R.G."/>
            <person name="Watrous J."/>
            <person name="Patel N."/>
            <person name="Postma J."/>
            <person name="Dorrestein P.C."/>
            <person name="Kobayashi D."/>
            <person name="Raaijmakers J.M."/>
        </authorList>
    </citation>
    <scope>NUCLEOTIDE SEQUENCE [LARGE SCALE GENOMIC DNA]</scope>
    <source>
        <strain evidence="3 4">76</strain>
    </source>
</reference>
<dbReference type="KEGG" id="lab:LA76x_0005"/>
<name>A0A0S2F3R3_LYSAN</name>
<dbReference type="Pfam" id="PF02517">
    <property type="entry name" value="Rce1-like"/>
    <property type="match status" value="1"/>
</dbReference>
<sequence>MGSVAGFAIDLLLSVVLLAVFVMAGGVLWGMLQGLRGVPVEMDAGSDAMIAITLVGTGLGALTVYLLRRRATREECAASWQALWRKSTWLAILAALLATTGFSMLVGLLAQQLQIEMTPSNLVLSEAVAEHPFLLLIFAVLIAPAYEELLFRRVLFGRLWAAGRPGLGLALSSIAFALVHEPPGLGASQGWNMLMLWAVYAFMGAVFAAVYRRTGTLWAAYAAHALNNLVAGTALFASL</sequence>
<dbReference type="GO" id="GO:0004175">
    <property type="term" value="F:endopeptidase activity"/>
    <property type="evidence" value="ECO:0007669"/>
    <property type="project" value="UniProtKB-ARBA"/>
</dbReference>
<dbReference type="AlphaFoldDB" id="A0A0S2F3R3"/>
<keyword evidence="1" id="KW-0472">Membrane</keyword>
<keyword evidence="1" id="KW-0812">Transmembrane</keyword>
<keyword evidence="4" id="KW-1185">Reference proteome</keyword>
<dbReference type="InterPro" id="IPR003675">
    <property type="entry name" value="Rce1/LyrA-like_dom"/>
</dbReference>
<feature type="transmembrane region" description="Helical" evidence="1">
    <location>
        <begin position="48"/>
        <end position="67"/>
    </location>
</feature>
<dbReference type="InterPro" id="IPR052710">
    <property type="entry name" value="CAAX_protease"/>
</dbReference>
<dbReference type="EMBL" id="CP011129">
    <property type="protein sequence ID" value="ALN78167.1"/>
    <property type="molecule type" value="Genomic_DNA"/>
</dbReference>
<keyword evidence="3" id="KW-0645">Protease</keyword>
<protein>
    <submittedName>
        <fullName evidence="3">CAAX protease self-immunity family protein</fullName>
    </submittedName>
</protein>
<gene>
    <name evidence="3" type="ORF">LA76x_0005</name>
</gene>
<dbReference type="GO" id="GO:0080120">
    <property type="term" value="P:CAAX-box protein maturation"/>
    <property type="evidence" value="ECO:0007669"/>
    <property type="project" value="UniProtKB-ARBA"/>
</dbReference>
<keyword evidence="3" id="KW-0378">Hydrolase</keyword>
<dbReference type="GO" id="GO:0006508">
    <property type="term" value="P:proteolysis"/>
    <property type="evidence" value="ECO:0007669"/>
    <property type="project" value="UniProtKB-KW"/>
</dbReference>
<keyword evidence="1" id="KW-1133">Transmembrane helix</keyword>
<feature type="transmembrane region" description="Helical" evidence="1">
    <location>
        <begin position="88"/>
        <end position="109"/>
    </location>
</feature>
<feature type="transmembrane region" description="Helical" evidence="1">
    <location>
        <begin position="191"/>
        <end position="211"/>
    </location>
</feature>
<dbReference type="PANTHER" id="PTHR36435">
    <property type="entry name" value="SLR1288 PROTEIN"/>
    <property type="match status" value="1"/>
</dbReference>
<dbReference type="Proteomes" id="UP000060787">
    <property type="component" value="Chromosome"/>
</dbReference>
<dbReference type="PANTHER" id="PTHR36435:SF1">
    <property type="entry name" value="CAAX AMINO TERMINAL PROTEASE FAMILY PROTEIN"/>
    <property type="match status" value="1"/>
</dbReference>
<feature type="domain" description="CAAX prenyl protease 2/Lysostaphin resistance protein A-like" evidence="2">
    <location>
        <begin position="131"/>
        <end position="230"/>
    </location>
</feature>